<keyword evidence="3" id="KW-1185">Reference proteome</keyword>
<sequence>MCQSPCVLLPTPNDGHSTGQGVSSSRSPSFRISTSGDVRKQRSITGDDVAKPLRSRHDSRRDRWAAPACVQCREQMIVIYDGIDDLRSNGAALGLQVVAVLAVPERDRDGDELLLPSILSREHQAIRDLRIAWTSMFAEADALFDRAETRKQVEDAAGITVPAYLIDHLLHHGNARRAFIREYPRGPWTKFDVAKARLVLATDLRYIWRLGEYANIHCPAEEHERVGFKGTAHNRTLSALRRATV</sequence>
<name>N1Q294_DOTSN</name>
<dbReference type="EMBL" id="KB446535">
    <property type="protein sequence ID" value="EME48755.1"/>
    <property type="molecule type" value="Genomic_DNA"/>
</dbReference>
<evidence type="ECO:0000313" key="3">
    <source>
        <dbReference type="Proteomes" id="UP000016933"/>
    </source>
</evidence>
<dbReference type="AlphaFoldDB" id="N1Q294"/>
<evidence type="ECO:0000313" key="2">
    <source>
        <dbReference type="EMBL" id="EME48755.1"/>
    </source>
</evidence>
<reference evidence="2 3" key="2">
    <citation type="journal article" date="2012" name="PLoS Pathog.">
        <title>Diverse lifestyles and strategies of plant pathogenesis encoded in the genomes of eighteen Dothideomycetes fungi.</title>
        <authorList>
            <person name="Ohm R.A."/>
            <person name="Feau N."/>
            <person name="Henrissat B."/>
            <person name="Schoch C.L."/>
            <person name="Horwitz B.A."/>
            <person name="Barry K.W."/>
            <person name="Condon B.J."/>
            <person name="Copeland A.C."/>
            <person name="Dhillon B."/>
            <person name="Glaser F."/>
            <person name="Hesse C.N."/>
            <person name="Kosti I."/>
            <person name="LaButti K."/>
            <person name="Lindquist E.A."/>
            <person name="Lucas S."/>
            <person name="Salamov A.A."/>
            <person name="Bradshaw R.E."/>
            <person name="Ciuffetti L."/>
            <person name="Hamelin R.C."/>
            <person name="Kema G.H.J."/>
            <person name="Lawrence C."/>
            <person name="Scott J.A."/>
            <person name="Spatafora J.W."/>
            <person name="Turgeon B.G."/>
            <person name="de Wit P.J.G.M."/>
            <person name="Zhong S."/>
            <person name="Goodwin S.B."/>
            <person name="Grigoriev I.V."/>
        </authorList>
    </citation>
    <scope>NUCLEOTIDE SEQUENCE [LARGE SCALE GENOMIC DNA]</scope>
    <source>
        <strain evidence="3">NZE10 / CBS 128990</strain>
    </source>
</reference>
<feature type="region of interest" description="Disordered" evidence="1">
    <location>
        <begin position="9"/>
        <end position="58"/>
    </location>
</feature>
<reference evidence="3" key="1">
    <citation type="journal article" date="2012" name="PLoS Genet.">
        <title>The genomes of the fungal plant pathogens Cladosporium fulvum and Dothistroma septosporum reveal adaptation to different hosts and lifestyles but also signatures of common ancestry.</title>
        <authorList>
            <person name="de Wit P.J.G.M."/>
            <person name="van der Burgt A."/>
            <person name="Oekmen B."/>
            <person name="Stergiopoulos I."/>
            <person name="Abd-Elsalam K.A."/>
            <person name="Aerts A.L."/>
            <person name="Bahkali A.H."/>
            <person name="Beenen H.G."/>
            <person name="Chettri P."/>
            <person name="Cox M.P."/>
            <person name="Datema E."/>
            <person name="de Vries R.P."/>
            <person name="Dhillon B."/>
            <person name="Ganley A.R."/>
            <person name="Griffiths S.A."/>
            <person name="Guo Y."/>
            <person name="Hamelin R.C."/>
            <person name="Henrissat B."/>
            <person name="Kabir M.S."/>
            <person name="Jashni M.K."/>
            <person name="Kema G."/>
            <person name="Klaubauf S."/>
            <person name="Lapidus A."/>
            <person name="Levasseur A."/>
            <person name="Lindquist E."/>
            <person name="Mehrabi R."/>
            <person name="Ohm R.A."/>
            <person name="Owen T.J."/>
            <person name="Salamov A."/>
            <person name="Schwelm A."/>
            <person name="Schijlen E."/>
            <person name="Sun H."/>
            <person name="van den Burg H.A."/>
            <person name="van Ham R.C.H.J."/>
            <person name="Zhang S."/>
            <person name="Goodwin S.B."/>
            <person name="Grigoriev I.V."/>
            <person name="Collemare J."/>
            <person name="Bradshaw R.E."/>
        </authorList>
    </citation>
    <scope>NUCLEOTIDE SEQUENCE [LARGE SCALE GENOMIC DNA]</scope>
    <source>
        <strain evidence="3">NZE10 / CBS 128990</strain>
    </source>
</reference>
<dbReference type="HOGENOM" id="CLU_1133564_0_0_1"/>
<dbReference type="Proteomes" id="UP000016933">
    <property type="component" value="Unassembled WGS sequence"/>
</dbReference>
<protein>
    <submittedName>
        <fullName evidence="2">Uncharacterized protein</fullName>
    </submittedName>
</protein>
<feature type="compositionally biased region" description="Basic and acidic residues" evidence="1">
    <location>
        <begin position="48"/>
        <end position="58"/>
    </location>
</feature>
<accession>N1Q294</accession>
<evidence type="ECO:0000256" key="1">
    <source>
        <dbReference type="SAM" id="MobiDB-lite"/>
    </source>
</evidence>
<gene>
    <name evidence="2" type="ORF">DOTSEDRAFT_30144</name>
</gene>
<organism evidence="2 3">
    <name type="scientific">Dothistroma septosporum (strain NZE10 / CBS 128990)</name>
    <name type="common">Red band needle blight fungus</name>
    <name type="synonym">Mycosphaerella pini</name>
    <dbReference type="NCBI Taxonomy" id="675120"/>
    <lineage>
        <taxon>Eukaryota</taxon>
        <taxon>Fungi</taxon>
        <taxon>Dikarya</taxon>
        <taxon>Ascomycota</taxon>
        <taxon>Pezizomycotina</taxon>
        <taxon>Dothideomycetes</taxon>
        <taxon>Dothideomycetidae</taxon>
        <taxon>Mycosphaerellales</taxon>
        <taxon>Mycosphaerellaceae</taxon>
        <taxon>Dothistroma</taxon>
    </lineage>
</organism>
<feature type="compositionally biased region" description="Low complexity" evidence="1">
    <location>
        <begin position="17"/>
        <end position="36"/>
    </location>
</feature>
<proteinExistence type="predicted"/>